<protein>
    <submittedName>
        <fullName evidence="1">Uncharacterized protein</fullName>
    </submittedName>
</protein>
<dbReference type="OrthoDB" id="389384at2"/>
<accession>A0A222ENP7</accession>
<name>A0A222ENP7_9MOLU</name>
<dbReference type="AlphaFoldDB" id="A0A222ENP7"/>
<dbReference type="KEGG" id="scou:SCORR_v1c03450"/>
<evidence type="ECO:0000313" key="2">
    <source>
        <dbReference type="Proteomes" id="UP000203229"/>
    </source>
</evidence>
<evidence type="ECO:0000313" key="1">
    <source>
        <dbReference type="EMBL" id="ASP28119.1"/>
    </source>
</evidence>
<reference evidence="1 2" key="1">
    <citation type="submission" date="2017-07" db="EMBL/GenBank/DDBJ databases">
        <title>Complete genome sequence of Spiroplasma corruscae EC-1 (DSM 19793).</title>
        <authorList>
            <person name="Tsai Y.-M."/>
            <person name="Lo W.-S."/>
            <person name="Kuo C.-H."/>
        </authorList>
    </citation>
    <scope>NUCLEOTIDE SEQUENCE [LARGE SCALE GENOMIC DNA]</scope>
    <source>
        <strain evidence="1 2">EC-1</strain>
    </source>
</reference>
<gene>
    <name evidence="1" type="ORF">SCORR_v1c03450</name>
</gene>
<proteinExistence type="predicted"/>
<organism evidence="1 2">
    <name type="scientific">Spiroplasma corruscae</name>
    <dbReference type="NCBI Taxonomy" id="216934"/>
    <lineage>
        <taxon>Bacteria</taxon>
        <taxon>Bacillati</taxon>
        <taxon>Mycoplasmatota</taxon>
        <taxon>Mollicutes</taxon>
        <taxon>Entomoplasmatales</taxon>
        <taxon>Spiroplasmataceae</taxon>
        <taxon>Spiroplasma</taxon>
    </lineage>
</organism>
<dbReference type="EMBL" id="CP022535">
    <property type="protein sequence ID" value="ASP28119.1"/>
    <property type="molecule type" value="Genomic_DNA"/>
</dbReference>
<dbReference type="Proteomes" id="UP000203229">
    <property type="component" value="Chromosome"/>
</dbReference>
<dbReference type="SUPFAM" id="SSF117856">
    <property type="entry name" value="AF0104/ALDC/Ptd012-like"/>
    <property type="match status" value="1"/>
</dbReference>
<sequence length="120" mass="13924">MEIEEKSNLLIVYLKKDEDIFLQLTEITRIYRLIKARITGFGYLNRLEYGILSTVEPLFLTKNLIEDFITVSSINGMIYNKDTNLMINSVDKQKQIHLGRFISGLVADSFTIFLNIIETE</sequence>
<dbReference type="Gene3D" id="3.30.1330.80">
    <property type="entry name" value="Hypothetical protein, similar to alpha- acetolactate decarboxylase, domain 2"/>
    <property type="match status" value="1"/>
</dbReference>
<dbReference type="RefSeq" id="WP_094048566.1">
    <property type="nucleotide sequence ID" value="NZ_CP022535.1"/>
</dbReference>
<keyword evidence="2" id="KW-1185">Reference proteome</keyword>